<evidence type="ECO:0000256" key="1">
    <source>
        <dbReference type="SAM" id="MobiDB-lite"/>
    </source>
</evidence>
<evidence type="ECO:0000313" key="3">
    <source>
        <dbReference type="Proteomes" id="UP001152888"/>
    </source>
</evidence>
<feature type="region of interest" description="Disordered" evidence="1">
    <location>
        <begin position="1"/>
        <end position="30"/>
    </location>
</feature>
<dbReference type="EMBL" id="CAKOFQ010006651">
    <property type="protein sequence ID" value="CAH1953604.1"/>
    <property type="molecule type" value="Genomic_DNA"/>
</dbReference>
<keyword evidence="3" id="KW-1185">Reference proteome</keyword>
<name>A0A9P0JIA7_ACAOB</name>
<sequence>MAPPRLRDSPGGTSTIGSLRPSDIYGLTQHPQPGEKILGTKIELAQLTLDSRTKQHAKFNSKVPVKNGSNEYKSGTRYLVTSRPGEFVKDLLSVLPPPKTSCTSLRNLEGLSIALGTTAGLTDPIQLLKQKIQVIDENAPSSLSTSASTRIPQCNPECGTHKDAGLVLGAKGNELSPRARVFSFFLRVNLQVVDYDGTLPTILVEKVQKVQIKITEHNSSNNHCFNFAKMCKSQKDVQQTTVTTYGEIHGFHA</sequence>
<reference evidence="2" key="1">
    <citation type="submission" date="2022-03" db="EMBL/GenBank/DDBJ databases">
        <authorList>
            <person name="Sayadi A."/>
        </authorList>
    </citation>
    <scope>NUCLEOTIDE SEQUENCE</scope>
</reference>
<dbReference type="AlphaFoldDB" id="A0A9P0JIA7"/>
<proteinExistence type="predicted"/>
<evidence type="ECO:0000313" key="2">
    <source>
        <dbReference type="EMBL" id="CAH1953604.1"/>
    </source>
</evidence>
<dbReference type="Proteomes" id="UP001152888">
    <property type="component" value="Unassembled WGS sequence"/>
</dbReference>
<gene>
    <name evidence="2" type="ORF">ACAOBT_LOCUS129</name>
</gene>
<accession>A0A9P0JIA7</accession>
<organism evidence="2 3">
    <name type="scientific">Acanthoscelides obtectus</name>
    <name type="common">Bean weevil</name>
    <name type="synonym">Bruchus obtectus</name>
    <dbReference type="NCBI Taxonomy" id="200917"/>
    <lineage>
        <taxon>Eukaryota</taxon>
        <taxon>Metazoa</taxon>
        <taxon>Ecdysozoa</taxon>
        <taxon>Arthropoda</taxon>
        <taxon>Hexapoda</taxon>
        <taxon>Insecta</taxon>
        <taxon>Pterygota</taxon>
        <taxon>Neoptera</taxon>
        <taxon>Endopterygota</taxon>
        <taxon>Coleoptera</taxon>
        <taxon>Polyphaga</taxon>
        <taxon>Cucujiformia</taxon>
        <taxon>Chrysomeloidea</taxon>
        <taxon>Chrysomelidae</taxon>
        <taxon>Bruchinae</taxon>
        <taxon>Bruchini</taxon>
        <taxon>Acanthoscelides</taxon>
    </lineage>
</organism>
<comment type="caution">
    <text evidence="2">The sequence shown here is derived from an EMBL/GenBank/DDBJ whole genome shotgun (WGS) entry which is preliminary data.</text>
</comment>
<protein>
    <submittedName>
        <fullName evidence="2">Uncharacterized protein</fullName>
    </submittedName>
</protein>